<name>A0A1G8LBR8_9HYPH</name>
<dbReference type="EMBL" id="FNEE01000002">
    <property type="protein sequence ID" value="SDI53144.1"/>
    <property type="molecule type" value="Genomic_DNA"/>
</dbReference>
<reference evidence="3" key="1">
    <citation type="submission" date="2016-10" db="EMBL/GenBank/DDBJ databases">
        <authorList>
            <person name="Varghese N."/>
            <person name="Submissions S."/>
        </authorList>
    </citation>
    <scope>NUCLEOTIDE SEQUENCE [LARGE SCALE GENOMIC DNA]</scope>
    <source>
        <strain evidence="3">CGMCC 1.11022</strain>
    </source>
</reference>
<dbReference type="AlphaFoldDB" id="A0A1G8LBR8"/>
<dbReference type="RefSeq" id="WP_139172516.1">
    <property type="nucleotide sequence ID" value="NZ_FNEE01000002.1"/>
</dbReference>
<gene>
    <name evidence="2" type="ORF">SAMN05428953_102201</name>
</gene>
<organism evidence="2 3">
    <name type="scientific">Mesorhizobium muleiense</name>
    <dbReference type="NCBI Taxonomy" id="1004279"/>
    <lineage>
        <taxon>Bacteria</taxon>
        <taxon>Pseudomonadati</taxon>
        <taxon>Pseudomonadota</taxon>
        <taxon>Alphaproteobacteria</taxon>
        <taxon>Hyphomicrobiales</taxon>
        <taxon>Phyllobacteriaceae</taxon>
        <taxon>Mesorhizobium</taxon>
    </lineage>
</organism>
<protein>
    <submittedName>
        <fullName evidence="2">Uncharacterized protein</fullName>
    </submittedName>
</protein>
<proteinExistence type="predicted"/>
<evidence type="ECO:0000313" key="2">
    <source>
        <dbReference type="EMBL" id="SDI53144.1"/>
    </source>
</evidence>
<sequence>MQWLEIIVDLLKGIAWPAAILIVAQLFSSDIRAILPRLRKAGPSGVELDAPEQQQRIEPPSSGIPDDPDLPVPTAALAILEERLRKQIETKPEAKRQPILLRELAISRLITLFERVHRLIFGSQIDLLKSLNLTGPKSMELVRPYYDEAAILSPDFYKDYDFDKWLSFLTSAELVEIKDGQMDITETGREFLVYMVNTRLIERKPG</sequence>
<evidence type="ECO:0000256" key="1">
    <source>
        <dbReference type="SAM" id="MobiDB-lite"/>
    </source>
</evidence>
<keyword evidence="3" id="KW-1185">Reference proteome</keyword>
<feature type="region of interest" description="Disordered" evidence="1">
    <location>
        <begin position="45"/>
        <end position="67"/>
    </location>
</feature>
<evidence type="ECO:0000313" key="3">
    <source>
        <dbReference type="Proteomes" id="UP000198894"/>
    </source>
</evidence>
<dbReference type="Proteomes" id="UP000198894">
    <property type="component" value="Unassembled WGS sequence"/>
</dbReference>
<accession>A0A1G8LBR8</accession>